<organism evidence="2 3">
    <name type="scientific">Leptomonas pyrrhocoris</name>
    <name type="common">Firebug parasite</name>
    <dbReference type="NCBI Taxonomy" id="157538"/>
    <lineage>
        <taxon>Eukaryota</taxon>
        <taxon>Discoba</taxon>
        <taxon>Euglenozoa</taxon>
        <taxon>Kinetoplastea</taxon>
        <taxon>Metakinetoplastina</taxon>
        <taxon>Trypanosomatida</taxon>
        <taxon>Trypanosomatidae</taxon>
        <taxon>Leishmaniinae</taxon>
        <taxon>Leptomonas</taxon>
    </lineage>
</organism>
<dbReference type="RefSeq" id="XP_015663149.1">
    <property type="nucleotide sequence ID" value="XM_015797629.1"/>
</dbReference>
<dbReference type="Proteomes" id="UP000037923">
    <property type="component" value="Unassembled WGS sequence"/>
</dbReference>
<proteinExistence type="predicted"/>
<dbReference type="OrthoDB" id="272430at2759"/>
<reference evidence="2 3" key="1">
    <citation type="submission" date="2015-07" db="EMBL/GenBank/DDBJ databases">
        <title>High-quality genome of monoxenous trypanosomatid Leptomonas pyrrhocoris.</title>
        <authorList>
            <person name="Flegontov P."/>
            <person name="Butenko A."/>
            <person name="Firsov S."/>
            <person name="Vlcek C."/>
            <person name="Logacheva M.D."/>
            <person name="Field M."/>
            <person name="Filatov D."/>
            <person name="Flegontova O."/>
            <person name="Gerasimov E."/>
            <person name="Jackson A.P."/>
            <person name="Kelly S."/>
            <person name="Opperdoes F."/>
            <person name="O'Reilly A."/>
            <person name="Votypka J."/>
            <person name="Yurchenko V."/>
            <person name="Lukes J."/>
        </authorList>
    </citation>
    <scope>NUCLEOTIDE SEQUENCE [LARGE SCALE GENOMIC DNA]</scope>
    <source>
        <strain evidence="2">H10</strain>
    </source>
</reference>
<gene>
    <name evidence="2" type="ORF">ABB37_01213</name>
</gene>
<evidence type="ECO:0000256" key="1">
    <source>
        <dbReference type="SAM" id="MobiDB-lite"/>
    </source>
</evidence>
<protein>
    <submittedName>
        <fullName evidence="2">Uncharacterized protein</fullName>
    </submittedName>
</protein>
<dbReference type="AlphaFoldDB" id="A0A0M9G8L2"/>
<dbReference type="GeneID" id="26901508"/>
<feature type="compositionally biased region" description="Basic and acidic residues" evidence="1">
    <location>
        <begin position="759"/>
        <end position="771"/>
    </location>
</feature>
<dbReference type="OMA" id="HAVCLTW"/>
<dbReference type="EMBL" id="LGTL01000002">
    <property type="protein sequence ID" value="KPA84709.1"/>
    <property type="molecule type" value="Genomic_DNA"/>
</dbReference>
<evidence type="ECO:0000313" key="3">
    <source>
        <dbReference type="Proteomes" id="UP000037923"/>
    </source>
</evidence>
<comment type="caution">
    <text evidence="2">The sequence shown here is derived from an EMBL/GenBank/DDBJ whole genome shotgun (WGS) entry which is preliminary data.</text>
</comment>
<keyword evidence="3" id="KW-1185">Reference proteome</keyword>
<dbReference type="RefSeq" id="XP_015663150.1">
    <property type="nucleotide sequence ID" value="XM_015797630.1"/>
</dbReference>
<feature type="compositionally biased region" description="Basic and acidic residues" evidence="1">
    <location>
        <begin position="732"/>
        <end position="741"/>
    </location>
</feature>
<dbReference type="EMBL" id="LGTL01000002">
    <property type="protein sequence ID" value="KPA84711.1"/>
    <property type="molecule type" value="Genomic_DNA"/>
</dbReference>
<name>A0A0M9G8L2_LEPPY</name>
<evidence type="ECO:0000313" key="2">
    <source>
        <dbReference type="EMBL" id="KPA84709.1"/>
    </source>
</evidence>
<dbReference type="EMBL" id="LGTL01000002">
    <property type="protein sequence ID" value="KPA84710.1"/>
    <property type="molecule type" value="Genomic_DNA"/>
</dbReference>
<feature type="region of interest" description="Disordered" evidence="1">
    <location>
        <begin position="732"/>
        <end position="771"/>
    </location>
</feature>
<sequence>MSALQHATASTEVATFLACCDDVVRKGTQTLSVSAVCHRLDDVEAEWRDVAAQSQLTVSACTQALQHYHDVYDVCARTVPLPQSAWDRWATGITSSFPVLVASRDSQASLEALREALLMKYWGLFCQLYWGCARVVKPRLAFVVEQAHAVTNTASALQSSSSTADTTAGDTCTVESLERALAPPLHAFAKLADDMSHLFGDYGVVGAVERQWLNEDVLRQLDESAEGAVEALVRRSFKRDLQIPSASLPALLQEYEESEVEERKAKEIVAVGKATLQSTWMRAAVALHQHLLDLSTPASPAPEPSESPSDKLLYDERAYELLEELMKELRKAPHGQGSLPALGLLTLRVVEWQPQSASSTSRHHTVGLSGSQTQFYLFLLHQWFARYIATQHRWSVTDMFNAADDSDLWAFVLNRHSFCLMWALATVESDEDAHRKTAKDAQEHFRTAMGAKIDKLRSIFYSVAHCLQLYRASVAAFANPEKRTVRLTAARDAVHEWMHRVGVATFCRGLLGDLLDTTEAWEDSNTQTPVLQLWTLSAEAELKLIMYDTMQLLGCPDNTTDRLETLVQVAVDLCASWNEVLTEKATGAASAVSACLFAPAVALAVRAVQRIRVKLQRSVTLAAELSSADAELYHKLVEWVKKLLSVAGAYVQPAELNTVWDEYTCLVSLPTPSSRLTPAASDGDVVSTTEVVPGFISYQAAAAKRAFGSASPANGGLDDICWGRRNVFKSHRREETEEKAKALQRKPPPTAPVVEDCEAEKAPRAKKARTE</sequence>
<dbReference type="VEuPathDB" id="TriTrypDB:LpyrH10_02_1870"/>
<dbReference type="RefSeq" id="XP_015663148.1">
    <property type="nucleotide sequence ID" value="XM_015797628.1"/>
</dbReference>
<accession>A0A0M9G8L2</accession>